<dbReference type="Proteomes" id="UP001445335">
    <property type="component" value="Unassembled WGS sequence"/>
</dbReference>
<protein>
    <submittedName>
        <fullName evidence="2">Uncharacterized protein</fullName>
    </submittedName>
</protein>
<keyword evidence="3" id="KW-1185">Reference proteome</keyword>
<gene>
    <name evidence="2" type="ORF">WJX81_005223</name>
</gene>
<feature type="region of interest" description="Disordered" evidence="1">
    <location>
        <begin position="1"/>
        <end position="40"/>
    </location>
</feature>
<dbReference type="AlphaFoldDB" id="A0AAW1QZX7"/>
<sequence>MRRGAGAGATRRARPSGVLVLGARPRQATQWGPAAPRRELPSFNHYSDGQGAWDGAMVGLEECAPAPCEAWEGTGTVSLGYG</sequence>
<evidence type="ECO:0000313" key="2">
    <source>
        <dbReference type="EMBL" id="KAK9826888.1"/>
    </source>
</evidence>
<accession>A0AAW1QZX7</accession>
<proteinExistence type="predicted"/>
<organism evidence="2 3">
    <name type="scientific">Elliptochloris bilobata</name>
    <dbReference type="NCBI Taxonomy" id="381761"/>
    <lineage>
        <taxon>Eukaryota</taxon>
        <taxon>Viridiplantae</taxon>
        <taxon>Chlorophyta</taxon>
        <taxon>core chlorophytes</taxon>
        <taxon>Trebouxiophyceae</taxon>
        <taxon>Trebouxiophyceae incertae sedis</taxon>
        <taxon>Elliptochloris clade</taxon>
        <taxon>Elliptochloris</taxon>
    </lineage>
</organism>
<evidence type="ECO:0000256" key="1">
    <source>
        <dbReference type="SAM" id="MobiDB-lite"/>
    </source>
</evidence>
<dbReference type="EMBL" id="JALJOU010000061">
    <property type="protein sequence ID" value="KAK9826888.1"/>
    <property type="molecule type" value="Genomic_DNA"/>
</dbReference>
<name>A0AAW1QZX7_9CHLO</name>
<evidence type="ECO:0000313" key="3">
    <source>
        <dbReference type="Proteomes" id="UP001445335"/>
    </source>
</evidence>
<reference evidence="2 3" key="1">
    <citation type="journal article" date="2024" name="Nat. Commun.">
        <title>Phylogenomics reveals the evolutionary origins of lichenization in chlorophyte algae.</title>
        <authorList>
            <person name="Puginier C."/>
            <person name="Libourel C."/>
            <person name="Otte J."/>
            <person name="Skaloud P."/>
            <person name="Haon M."/>
            <person name="Grisel S."/>
            <person name="Petersen M."/>
            <person name="Berrin J.G."/>
            <person name="Delaux P.M."/>
            <person name="Dal Grande F."/>
            <person name="Keller J."/>
        </authorList>
    </citation>
    <scope>NUCLEOTIDE SEQUENCE [LARGE SCALE GENOMIC DNA]</scope>
    <source>
        <strain evidence="2 3">SAG 245.80</strain>
    </source>
</reference>
<comment type="caution">
    <text evidence="2">The sequence shown here is derived from an EMBL/GenBank/DDBJ whole genome shotgun (WGS) entry which is preliminary data.</text>
</comment>